<dbReference type="Gene3D" id="3.40.190.10">
    <property type="entry name" value="Periplasmic binding protein-like II"/>
    <property type="match status" value="2"/>
</dbReference>
<dbReference type="AlphaFoldDB" id="A0A1D7U1M4"/>
<dbReference type="Proteomes" id="UP000094969">
    <property type="component" value="Chromosome"/>
</dbReference>
<name>A0A1D7U1M4_9HYPH</name>
<organism evidence="6 7">
    <name type="scientific">Bosea vaviloviae</name>
    <dbReference type="NCBI Taxonomy" id="1526658"/>
    <lineage>
        <taxon>Bacteria</taxon>
        <taxon>Pseudomonadati</taxon>
        <taxon>Pseudomonadota</taxon>
        <taxon>Alphaproteobacteria</taxon>
        <taxon>Hyphomicrobiales</taxon>
        <taxon>Boseaceae</taxon>
        <taxon>Bosea</taxon>
    </lineage>
</organism>
<dbReference type="GO" id="GO:0012505">
    <property type="term" value="C:endomembrane system"/>
    <property type="evidence" value="ECO:0007669"/>
    <property type="project" value="UniProtKB-SubCell"/>
</dbReference>
<evidence type="ECO:0000256" key="3">
    <source>
        <dbReference type="ARBA" id="ARBA00022475"/>
    </source>
</evidence>
<dbReference type="KEGG" id="bvv:BHK69_13055"/>
<dbReference type="Pfam" id="PF13379">
    <property type="entry name" value="NMT1_2"/>
    <property type="match status" value="1"/>
</dbReference>
<dbReference type="EMBL" id="CP017147">
    <property type="protein sequence ID" value="AOO81269.1"/>
    <property type="molecule type" value="Genomic_DNA"/>
</dbReference>
<dbReference type="PANTHER" id="PTHR30024">
    <property type="entry name" value="ALIPHATIC SULFONATES-BINDING PROTEIN-RELATED"/>
    <property type="match status" value="1"/>
</dbReference>
<keyword evidence="3" id="KW-1003">Cell membrane</keyword>
<keyword evidence="7" id="KW-1185">Reference proteome</keyword>
<dbReference type="SUPFAM" id="SSF53850">
    <property type="entry name" value="Periplasmic binding protein-like II"/>
    <property type="match status" value="1"/>
</dbReference>
<evidence type="ECO:0000313" key="6">
    <source>
        <dbReference type="EMBL" id="AOO81269.1"/>
    </source>
</evidence>
<comment type="subcellular location">
    <subcellularLocation>
        <location evidence="1">Endomembrane system</location>
    </subcellularLocation>
</comment>
<accession>A0A1D7U1M4</accession>
<sequence>MTLHLRVGFMPLVDCALVILAKDEGFAEAEGLNLELVREVSWSNLRDKLNVRLFDAAHMLGPAAIAATLGVGGVKAPMAAPLALNLDGAAITFSVRRYEELARLAEGDMADTAISAQALAAMVERRKASGLPPLTLAAVFGFSSHTYLLCEWLAKAGLVLGRDIRFEVVPPPQTVEALTSGRIDGFCAGAPWNTAAVAAGIGAMVHCGVDLRRNCPDKVLAWRADDAERRAAAVSKLNAAILRASDWACQPANLGRLAMHLSKPDRLALPADILEPVLHGELLQGAGRPPRKVERFIRFDREALRPDPEHADWILAGMGQAGQIIRSPEMTEQARAVFRPALFAGSASPP</sequence>
<keyword evidence="4" id="KW-0997">Cell inner membrane</keyword>
<evidence type="ECO:0000256" key="4">
    <source>
        <dbReference type="ARBA" id="ARBA00022519"/>
    </source>
</evidence>
<protein>
    <recommendedName>
        <fullName evidence="8">Nitrate transporter</fullName>
    </recommendedName>
</protein>
<reference evidence="6 7" key="1">
    <citation type="journal article" date="2015" name="Antonie Van Leeuwenhoek">
        <title>Bosea vaviloviae sp. nov., a new species of slow-growing rhizobia isolated from nodules of the relict species Vavilovia formosa (Stev.) Fed.</title>
        <authorList>
            <person name="Safronova V.I."/>
            <person name="Kuznetsova I.G."/>
            <person name="Sazanova A.L."/>
            <person name="Kimeklis A.K."/>
            <person name="Belimov A.A."/>
            <person name="Andronov E.E."/>
            <person name="Pinaev A.G."/>
            <person name="Chizhevskaya E.P."/>
            <person name="Pukhaev A.R."/>
            <person name="Popov K.P."/>
            <person name="Willems A."/>
            <person name="Tikhonovich I.A."/>
        </authorList>
    </citation>
    <scope>NUCLEOTIDE SEQUENCE [LARGE SCALE GENOMIC DNA]</scope>
    <source>
        <strain evidence="6 7">Vaf18</strain>
    </source>
</reference>
<dbReference type="RefSeq" id="WP_069690483.1">
    <property type="nucleotide sequence ID" value="NZ_CP017147.1"/>
</dbReference>
<keyword evidence="2" id="KW-0813">Transport</keyword>
<dbReference type="STRING" id="1526658.BHK69_13055"/>
<proteinExistence type="predicted"/>
<evidence type="ECO:0000256" key="2">
    <source>
        <dbReference type="ARBA" id="ARBA00022448"/>
    </source>
</evidence>
<dbReference type="CDD" id="cd13553">
    <property type="entry name" value="PBP2_NrtA_CpmA_like"/>
    <property type="match status" value="1"/>
</dbReference>
<evidence type="ECO:0000256" key="5">
    <source>
        <dbReference type="ARBA" id="ARBA00023136"/>
    </source>
</evidence>
<keyword evidence="5" id="KW-0472">Membrane</keyword>
<gene>
    <name evidence="6" type="ORF">BHK69_13055</name>
</gene>
<dbReference type="PANTHER" id="PTHR30024:SF43">
    <property type="entry name" value="BLL4572 PROTEIN"/>
    <property type="match status" value="1"/>
</dbReference>
<evidence type="ECO:0000256" key="1">
    <source>
        <dbReference type="ARBA" id="ARBA00004308"/>
    </source>
</evidence>
<dbReference type="InterPro" id="IPR044527">
    <property type="entry name" value="NrtA/CpmA_ABC-bd_dom"/>
</dbReference>
<evidence type="ECO:0000313" key="7">
    <source>
        <dbReference type="Proteomes" id="UP000094969"/>
    </source>
</evidence>
<evidence type="ECO:0008006" key="8">
    <source>
        <dbReference type="Google" id="ProtNLM"/>
    </source>
</evidence>
<dbReference type="OrthoDB" id="570524at2"/>